<dbReference type="Gramene" id="PGSC0003DMT400044764">
    <property type="protein sequence ID" value="PGSC0003DMT400044764"/>
    <property type="gene ID" value="PGSC0003DMG400017374"/>
</dbReference>
<evidence type="ECO:0000256" key="2">
    <source>
        <dbReference type="ARBA" id="ARBA00023274"/>
    </source>
</evidence>
<dbReference type="GO" id="GO:1990904">
    <property type="term" value="C:ribonucleoprotein complex"/>
    <property type="evidence" value="ECO:0007669"/>
    <property type="project" value="UniProtKB-KW"/>
</dbReference>
<evidence type="ECO:0000256" key="1">
    <source>
        <dbReference type="ARBA" id="ARBA00022980"/>
    </source>
</evidence>
<sequence length="53" mass="6382">MSNHRLPGKSRRMGPIMGHTMHYRRMIVTLHQVAFHQWRGLSFFLVANFRQNM</sequence>
<dbReference type="Gramene" id="PGSC0003DMT400044765">
    <property type="protein sequence ID" value="PGSC0003DMT400044765"/>
    <property type="gene ID" value="PGSC0003DMG400017374"/>
</dbReference>
<dbReference type="ExpressionAtlas" id="M1BGM4">
    <property type="expression patterns" value="baseline"/>
</dbReference>
<dbReference type="GO" id="GO:0003735">
    <property type="term" value="F:structural constituent of ribosome"/>
    <property type="evidence" value="ECO:0007669"/>
    <property type="project" value="InterPro"/>
</dbReference>
<keyword evidence="2" id="KW-0687">Ribonucleoprotein</keyword>
<gene>
    <name evidence="3" type="primary">LOC102595258</name>
</gene>
<dbReference type="EnsemblPlants" id="PGSC0003DMT400044765">
    <property type="protein sequence ID" value="PGSC0003DMT400044765"/>
    <property type="gene ID" value="PGSC0003DMG400017374"/>
</dbReference>
<name>M1BGM4_SOLTU</name>
<proteinExistence type="predicted"/>
<dbReference type="AlphaFoldDB" id="M1BGM4"/>
<dbReference type="SUPFAM" id="SSF54189">
    <property type="entry name" value="Ribosomal proteins S24e, L23 and L15e"/>
    <property type="match status" value="1"/>
</dbReference>
<dbReference type="GO" id="GO:0006412">
    <property type="term" value="P:translation"/>
    <property type="evidence" value="ECO:0007669"/>
    <property type="project" value="InterPro"/>
</dbReference>
<keyword evidence="1" id="KW-0689">Ribosomal protein</keyword>
<protein>
    <submittedName>
        <fullName evidence="3">Pentatricopeptide repeat-containing protein</fullName>
    </submittedName>
</protein>
<evidence type="ECO:0000313" key="4">
    <source>
        <dbReference type="Proteomes" id="UP000011115"/>
    </source>
</evidence>
<reference evidence="3" key="2">
    <citation type="submission" date="2015-06" db="UniProtKB">
        <authorList>
            <consortium name="EnsemblPlants"/>
        </authorList>
    </citation>
    <scope>IDENTIFICATION</scope>
    <source>
        <strain evidence="3">DM1-3 516 R44</strain>
    </source>
</reference>
<dbReference type="GO" id="GO:0003729">
    <property type="term" value="F:mRNA binding"/>
    <property type="evidence" value="ECO:0007669"/>
    <property type="project" value="UniProtKB-ARBA"/>
</dbReference>
<dbReference type="EnsemblPlants" id="PGSC0003DMT400044764">
    <property type="protein sequence ID" value="PGSC0003DMT400044764"/>
    <property type="gene ID" value="PGSC0003DMG400017374"/>
</dbReference>
<accession>M1BGM4</accession>
<dbReference type="InterPro" id="IPR012678">
    <property type="entry name" value="Ribosomal_uL23/eL15/eS24_sf"/>
</dbReference>
<dbReference type="GO" id="GO:0005840">
    <property type="term" value="C:ribosome"/>
    <property type="evidence" value="ECO:0007669"/>
    <property type="project" value="UniProtKB-KW"/>
</dbReference>
<keyword evidence="4" id="KW-1185">Reference proteome</keyword>
<reference evidence="4" key="1">
    <citation type="journal article" date="2011" name="Nature">
        <title>Genome sequence and analysis of the tuber crop potato.</title>
        <authorList>
            <consortium name="The Potato Genome Sequencing Consortium"/>
        </authorList>
    </citation>
    <scope>NUCLEOTIDE SEQUENCE [LARGE SCALE GENOMIC DNA]</scope>
    <source>
        <strain evidence="4">cv. DM1-3 516 R44</strain>
    </source>
</reference>
<dbReference type="Proteomes" id="UP000011115">
    <property type="component" value="Unassembled WGS sequence"/>
</dbReference>
<organism evidence="3 4">
    <name type="scientific">Solanum tuberosum</name>
    <name type="common">Potato</name>
    <dbReference type="NCBI Taxonomy" id="4113"/>
    <lineage>
        <taxon>Eukaryota</taxon>
        <taxon>Viridiplantae</taxon>
        <taxon>Streptophyta</taxon>
        <taxon>Embryophyta</taxon>
        <taxon>Tracheophyta</taxon>
        <taxon>Spermatophyta</taxon>
        <taxon>Magnoliopsida</taxon>
        <taxon>eudicotyledons</taxon>
        <taxon>Gunneridae</taxon>
        <taxon>Pentapetalae</taxon>
        <taxon>asterids</taxon>
        <taxon>lamiids</taxon>
        <taxon>Solanales</taxon>
        <taxon>Solanaceae</taxon>
        <taxon>Solanoideae</taxon>
        <taxon>Solaneae</taxon>
        <taxon>Solanum</taxon>
    </lineage>
</organism>
<evidence type="ECO:0000313" key="3">
    <source>
        <dbReference type="EnsemblPlants" id="PGSC0003DMT400044764"/>
    </source>
</evidence>
<dbReference type="HOGENOM" id="CLU_3072503_0_0_1"/>